<keyword evidence="1" id="KW-1003">Cell membrane</keyword>
<sequence length="205" mass="23619">MKEYIAKEGYLSLIFIILLFILIWIFYSFSVLLLLIILFCFFLFRIPKRDFICNDGKAIFSPIDGKITKIENVYYQDLGECVEINIKNAFYDAGTFNAPCNMDLIDIRLKHGLFLCSELKFAKIMNERLCILAKTKNDKIIALRIYAGCFDRKLKLENISYDLKVGHRMGFLINGSISLLLPKDTRVHIGIHDEIKAGSLLAYLV</sequence>
<keyword evidence="8" id="KW-0456">Lyase</keyword>
<dbReference type="AlphaFoldDB" id="A0A424Z1S5"/>
<dbReference type="RefSeq" id="WP_066778685.1">
    <property type="nucleotide sequence ID" value="NZ_CBCSFE010000001.1"/>
</dbReference>
<keyword evidence="5 11" id="KW-0472">Membrane</keyword>
<dbReference type="STRING" id="1813019.A2J15_03750"/>
<keyword evidence="6" id="KW-0865">Zymogen</keyword>
<dbReference type="KEGG" id="chw:A2J15_001400"/>
<dbReference type="Pfam" id="PF02666">
    <property type="entry name" value="PS_Dcarbxylase"/>
    <property type="match status" value="1"/>
</dbReference>
<keyword evidence="7" id="KW-0594">Phospholipid biosynthesis</keyword>
<dbReference type="InterPro" id="IPR033175">
    <property type="entry name" value="PSD-A"/>
</dbReference>
<evidence type="ECO:0000256" key="6">
    <source>
        <dbReference type="ARBA" id="ARBA00023145"/>
    </source>
</evidence>
<dbReference type="GeneID" id="44004159"/>
<dbReference type="Proteomes" id="UP000286095">
    <property type="component" value="Unassembled WGS sequence"/>
</dbReference>
<keyword evidence="4" id="KW-0443">Lipid metabolism</keyword>
<gene>
    <name evidence="12" type="ORF">A2J15_001400</name>
    <name evidence="13" type="ORF">DZD40_02015</name>
</gene>
<feature type="transmembrane region" description="Helical" evidence="11">
    <location>
        <begin position="12"/>
        <end position="44"/>
    </location>
</feature>
<name>A0A424Z1S5_9BACT</name>
<dbReference type="PANTHER" id="PTHR35809">
    <property type="entry name" value="ARCHAETIDYLSERINE DECARBOXYLASE PROENZYME-RELATED"/>
    <property type="match status" value="1"/>
</dbReference>
<evidence type="ECO:0000256" key="1">
    <source>
        <dbReference type="ARBA" id="ARBA00022475"/>
    </source>
</evidence>
<dbReference type="PANTHER" id="PTHR35809:SF1">
    <property type="entry name" value="ARCHAETIDYLSERINE DECARBOXYLASE PROENZYME-RELATED"/>
    <property type="match status" value="1"/>
</dbReference>
<dbReference type="Proteomes" id="UP000093205">
    <property type="component" value="Chromosome"/>
</dbReference>
<evidence type="ECO:0000256" key="2">
    <source>
        <dbReference type="ARBA" id="ARBA00022516"/>
    </source>
</evidence>
<dbReference type="EMBL" id="CP031611">
    <property type="protein sequence ID" value="AXP08400.1"/>
    <property type="molecule type" value="Genomic_DNA"/>
</dbReference>
<keyword evidence="11" id="KW-0812">Transmembrane</keyword>
<evidence type="ECO:0000313" key="13">
    <source>
        <dbReference type="EMBL" id="RQD88115.1"/>
    </source>
</evidence>
<evidence type="ECO:0000256" key="9">
    <source>
        <dbReference type="ARBA" id="ARBA00023264"/>
    </source>
</evidence>
<accession>A0A424Z1S5</accession>
<dbReference type="OrthoDB" id="5362699at2"/>
<keyword evidence="3" id="KW-0210">Decarboxylase</keyword>
<dbReference type="InterPro" id="IPR003817">
    <property type="entry name" value="PS_Dcarbxylase"/>
</dbReference>
<evidence type="ECO:0000256" key="7">
    <source>
        <dbReference type="ARBA" id="ARBA00023209"/>
    </source>
</evidence>
<evidence type="ECO:0000256" key="11">
    <source>
        <dbReference type="SAM" id="Phobius"/>
    </source>
</evidence>
<keyword evidence="2" id="KW-0444">Lipid biosynthesis</keyword>
<dbReference type="GO" id="GO:0004609">
    <property type="term" value="F:phosphatidylserine decarboxylase activity"/>
    <property type="evidence" value="ECO:0007669"/>
    <property type="project" value="InterPro"/>
</dbReference>
<evidence type="ECO:0000256" key="8">
    <source>
        <dbReference type="ARBA" id="ARBA00023239"/>
    </source>
</evidence>
<evidence type="ECO:0000313" key="14">
    <source>
        <dbReference type="Proteomes" id="UP000093205"/>
    </source>
</evidence>
<reference evidence="14 15" key="1">
    <citation type="submission" date="2018-08" db="EMBL/GenBank/DDBJ databases">
        <title>Survival mechanisms of Campylobacter hepaticus identified by genomic analysis and comparative transcriptomic analysis of in vivo and in vitro derived bacteria.</title>
        <authorList>
            <person name="Van T.T.H."/>
            <person name="Moore R.J."/>
        </authorList>
    </citation>
    <scope>NUCLEOTIDE SEQUENCE [LARGE SCALE GENOMIC DNA]</scope>
    <source>
        <strain evidence="13 15">54L</strain>
        <strain evidence="12 14">HV10</strain>
    </source>
</reference>
<keyword evidence="14" id="KW-1185">Reference proteome</keyword>
<evidence type="ECO:0000313" key="15">
    <source>
        <dbReference type="Proteomes" id="UP000286095"/>
    </source>
</evidence>
<protein>
    <submittedName>
        <fullName evidence="13">Phosphatidylserine decarboxylase</fullName>
    </submittedName>
</protein>
<keyword evidence="10" id="KW-0670">Pyruvate</keyword>
<keyword evidence="9" id="KW-1208">Phospholipid metabolism</keyword>
<evidence type="ECO:0000256" key="3">
    <source>
        <dbReference type="ARBA" id="ARBA00022793"/>
    </source>
</evidence>
<evidence type="ECO:0000256" key="5">
    <source>
        <dbReference type="ARBA" id="ARBA00023136"/>
    </source>
</evidence>
<evidence type="ECO:0000256" key="4">
    <source>
        <dbReference type="ARBA" id="ARBA00023098"/>
    </source>
</evidence>
<evidence type="ECO:0000256" key="10">
    <source>
        <dbReference type="ARBA" id="ARBA00023317"/>
    </source>
</evidence>
<proteinExistence type="predicted"/>
<dbReference type="EMBL" id="QURW01000004">
    <property type="protein sequence ID" value="RQD88115.1"/>
    <property type="molecule type" value="Genomic_DNA"/>
</dbReference>
<organism evidence="13 15">
    <name type="scientific">Campylobacter hepaticus</name>
    <dbReference type="NCBI Taxonomy" id="1813019"/>
    <lineage>
        <taxon>Bacteria</taxon>
        <taxon>Pseudomonadati</taxon>
        <taxon>Campylobacterota</taxon>
        <taxon>Epsilonproteobacteria</taxon>
        <taxon>Campylobacterales</taxon>
        <taxon>Campylobacteraceae</taxon>
        <taxon>Campylobacter</taxon>
    </lineage>
</organism>
<dbReference type="GO" id="GO:0008654">
    <property type="term" value="P:phospholipid biosynthetic process"/>
    <property type="evidence" value="ECO:0007669"/>
    <property type="project" value="UniProtKB-KW"/>
</dbReference>
<keyword evidence="11" id="KW-1133">Transmembrane helix</keyword>
<evidence type="ECO:0000313" key="12">
    <source>
        <dbReference type="EMBL" id="AXP08400.1"/>
    </source>
</evidence>